<reference evidence="1" key="1">
    <citation type="submission" date="2022-07" db="EMBL/GenBank/DDBJ databases">
        <title>Phylogenomic reconstructions and comparative analyses of Kickxellomycotina fungi.</title>
        <authorList>
            <person name="Reynolds N.K."/>
            <person name="Stajich J.E."/>
            <person name="Barry K."/>
            <person name="Grigoriev I.V."/>
            <person name="Crous P."/>
            <person name="Smith M.E."/>
        </authorList>
    </citation>
    <scope>NUCLEOTIDE SEQUENCE</scope>
    <source>
        <strain evidence="1">RSA 567</strain>
    </source>
</reference>
<gene>
    <name evidence="1" type="ORF">H4R34_005363</name>
</gene>
<keyword evidence="2" id="KW-1185">Reference proteome</keyword>
<dbReference type="AlphaFoldDB" id="A0A9W8AYC0"/>
<accession>A0A9W8AYC0</accession>
<dbReference type="Proteomes" id="UP001151582">
    <property type="component" value="Unassembled WGS sequence"/>
</dbReference>
<organism evidence="1 2">
    <name type="scientific">Dimargaris verticillata</name>
    <dbReference type="NCBI Taxonomy" id="2761393"/>
    <lineage>
        <taxon>Eukaryota</taxon>
        <taxon>Fungi</taxon>
        <taxon>Fungi incertae sedis</taxon>
        <taxon>Zoopagomycota</taxon>
        <taxon>Kickxellomycotina</taxon>
        <taxon>Dimargaritomycetes</taxon>
        <taxon>Dimargaritales</taxon>
        <taxon>Dimargaritaceae</taxon>
        <taxon>Dimargaris</taxon>
    </lineage>
</organism>
<protein>
    <submittedName>
        <fullName evidence="1">Uncharacterized protein</fullName>
    </submittedName>
</protein>
<sequence>MHSELTLRIRKDVVIVEPAVGSESAPALQFQRASGEMALVDRLPPLKSTEETIPIYGVLGTVRFLA</sequence>
<evidence type="ECO:0000313" key="2">
    <source>
        <dbReference type="Proteomes" id="UP001151582"/>
    </source>
</evidence>
<comment type="caution">
    <text evidence="1">The sequence shown here is derived from an EMBL/GenBank/DDBJ whole genome shotgun (WGS) entry which is preliminary data.</text>
</comment>
<proteinExistence type="predicted"/>
<dbReference type="OrthoDB" id="405996at2759"/>
<dbReference type="EMBL" id="JANBQB010001016">
    <property type="protein sequence ID" value="KAJ1972582.1"/>
    <property type="molecule type" value="Genomic_DNA"/>
</dbReference>
<name>A0A9W8AYC0_9FUNG</name>
<feature type="non-terminal residue" evidence="1">
    <location>
        <position position="66"/>
    </location>
</feature>
<evidence type="ECO:0000313" key="1">
    <source>
        <dbReference type="EMBL" id="KAJ1972582.1"/>
    </source>
</evidence>